<dbReference type="SUPFAM" id="SSF161084">
    <property type="entry name" value="MAPEG domain-like"/>
    <property type="match status" value="1"/>
</dbReference>
<dbReference type="PANTHER" id="PTHR35371:SF1">
    <property type="entry name" value="BLR7753 PROTEIN"/>
    <property type="match status" value="1"/>
</dbReference>
<dbReference type="Pfam" id="PF01124">
    <property type="entry name" value="MAPEG"/>
    <property type="match status" value="1"/>
</dbReference>
<sequence length="180" mass="19150">MSFVPPALAFLKDTSEILGLIAPYMDQVKPVCTPIESLLAAWFIAYCAHMIGVFAGGIATGKVDNVAPRQAKSKAAAEKGIFGNMTAYAMNAHNNRLEGFALYAAAVILCIVTKVDGTLLAKICTLYLITSAAFVAIYVLTALFPSMLKPPVSLIRSSVWFSNTLIACVLVKLASENASK</sequence>
<feature type="transmembrane region" description="Helical" evidence="5">
    <location>
        <begin position="39"/>
        <end position="59"/>
    </location>
</feature>
<protein>
    <recommendedName>
        <fullName evidence="7">MAPEG family protein</fullName>
    </recommendedName>
</protein>
<keyword evidence="4 5" id="KW-0472">Membrane</keyword>
<keyword evidence="2 5" id="KW-0812">Transmembrane</keyword>
<feature type="transmembrane region" description="Helical" evidence="5">
    <location>
        <begin position="100"/>
        <end position="119"/>
    </location>
</feature>
<dbReference type="EMBL" id="HBHP01025183">
    <property type="protein sequence ID" value="CAD9771626.1"/>
    <property type="molecule type" value="Transcribed_RNA"/>
</dbReference>
<keyword evidence="3 5" id="KW-1133">Transmembrane helix</keyword>
<organism evidence="6">
    <name type="scientific">Lotharella oceanica</name>
    <dbReference type="NCBI Taxonomy" id="641309"/>
    <lineage>
        <taxon>Eukaryota</taxon>
        <taxon>Sar</taxon>
        <taxon>Rhizaria</taxon>
        <taxon>Cercozoa</taxon>
        <taxon>Chlorarachniophyceae</taxon>
        <taxon>Lotharella</taxon>
    </lineage>
</organism>
<gene>
    <name evidence="6" type="ORF">LSP00402_LOCUS15616</name>
</gene>
<dbReference type="InterPro" id="IPR001129">
    <property type="entry name" value="Membr-assoc_MAPEG"/>
</dbReference>
<dbReference type="GO" id="GO:0016020">
    <property type="term" value="C:membrane"/>
    <property type="evidence" value="ECO:0007669"/>
    <property type="project" value="UniProtKB-SubCell"/>
</dbReference>
<evidence type="ECO:0000256" key="4">
    <source>
        <dbReference type="ARBA" id="ARBA00023136"/>
    </source>
</evidence>
<name>A0A7S2TW54_9EUKA</name>
<accession>A0A7S2TW54</accession>
<evidence type="ECO:0000256" key="2">
    <source>
        <dbReference type="ARBA" id="ARBA00022692"/>
    </source>
</evidence>
<reference evidence="6" key="1">
    <citation type="submission" date="2021-01" db="EMBL/GenBank/DDBJ databases">
        <authorList>
            <person name="Corre E."/>
            <person name="Pelletier E."/>
            <person name="Niang G."/>
            <person name="Scheremetjew M."/>
            <person name="Finn R."/>
            <person name="Kale V."/>
            <person name="Holt S."/>
            <person name="Cochrane G."/>
            <person name="Meng A."/>
            <person name="Brown T."/>
            <person name="Cohen L."/>
        </authorList>
    </citation>
    <scope>NUCLEOTIDE SEQUENCE</scope>
    <source>
        <strain evidence="6">CCMP622</strain>
    </source>
</reference>
<evidence type="ECO:0008006" key="7">
    <source>
        <dbReference type="Google" id="ProtNLM"/>
    </source>
</evidence>
<dbReference type="AlphaFoldDB" id="A0A7S2TW54"/>
<feature type="transmembrane region" description="Helical" evidence="5">
    <location>
        <begin position="126"/>
        <end position="148"/>
    </location>
</feature>
<dbReference type="Gene3D" id="1.20.120.550">
    <property type="entry name" value="Membrane associated eicosanoid/glutathione metabolism-like domain"/>
    <property type="match status" value="1"/>
</dbReference>
<evidence type="ECO:0000256" key="1">
    <source>
        <dbReference type="ARBA" id="ARBA00004370"/>
    </source>
</evidence>
<dbReference type="InterPro" id="IPR023352">
    <property type="entry name" value="MAPEG-like_dom_sf"/>
</dbReference>
<dbReference type="PANTHER" id="PTHR35371">
    <property type="entry name" value="INNER MEMBRANE PROTEIN"/>
    <property type="match status" value="1"/>
</dbReference>
<proteinExistence type="predicted"/>
<comment type="subcellular location">
    <subcellularLocation>
        <location evidence="1">Membrane</location>
    </subcellularLocation>
</comment>
<evidence type="ECO:0000256" key="5">
    <source>
        <dbReference type="SAM" id="Phobius"/>
    </source>
</evidence>
<evidence type="ECO:0000313" key="6">
    <source>
        <dbReference type="EMBL" id="CAD9771626.1"/>
    </source>
</evidence>
<evidence type="ECO:0000256" key="3">
    <source>
        <dbReference type="ARBA" id="ARBA00022989"/>
    </source>
</evidence>